<protein>
    <submittedName>
        <fullName evidence="1">Uncharacterized protein</fullName>
    </submittedName>
</protein>
<evidence type="ECO:0000313" key="2">
    <source>
        <dbReference type="Proteomes" id="UP001626550"/>
    </source>
</evidence>
<dbReference type="EMBL" id="JBJKFK010002527">
    <property type="protein sequence ID" value="KAL3310977.1"/>
    <property type="molecule type" value="Genomic_DNA"/>
</dbReference>
<name>A0ABD2PW41_9PLAT</name>
<comment type="caution">
    <text evidence="1">The sequence shown here is derived from an EMBL/GenBank/DDBJ whole genome shotgun (WGS) entry which is preliminary data.</text>
</comment>
<keyword evidence="2" id="KW-1185">Reference proteome</keyword>
<proteinExistence type="predicted"/>
<dbReference type="Proteomes" id="UP001626550">
    <property type="component" value="Unassembled WGS sequence"/>
</dbReference>
<dbReference type="AlphaFoldDB" id="A0ABD2PW41"/>
<evidence type="ECO:0000313" key="1">
    <source>
        <dbReference type="EMBL" id="KAL3310977.1"/>
    </source>
</evidence>
<sequence>MVNVSQISPGSSSKVYLKCPLTKTGICMEDCLGVNQQLQYYITECTSEKTADDNLMLVYTVKLDHLNVSADWTCTYRGLEASAIHLRAAERKMKSTTTSTTTLAPTTTSERPVVIAASPEGEKAVKM</sequence>
<organism evidence="1 2">
    <name type="scientific">Cichlidogyrus casuarinus</name>
    <dbReference type="NCBI Taxonomy" id="1844966"/>
    <lineage>
        <taxon>Eukaryota</taxon>
        <taxon>Metazoa</taxon>
        <taxon>Spiralia</taxon>
        <taxon>Lophotrochozoa</taxon>
        <taxon>Platyhelminthes</taxon>
        <taxon>Monogenea</taxon>
        <taxon>Monopisthocotylea</taxon>
        <taxon>Dactylogyridea</taxon>
        <taxon>Ancyrocephalidae</taxon>
        <taxon>Cichlidogyrus</taxon>
    </lineage>
</organism>
<reference evidence="1 2" key="1">
    <citation type="submission" date="2024-11" db="EMBL/GenBank/DDBJ databases">
        <title>Adaptive evolution of stress response genes in parasites aligns with host niche diversity.</title>
        <authorList>
            <person name="Hahn C."/>
            <person name="Resl P."/>
        </authorList>
    </citation>
    <scope>NUCLEOTIDE SEQUENCE [LARGE SCALE GENOMIC DNA]</scope>
    <source>
        <strain evidence="1">EGGRZ-B1_66</strain>
        <tissue evidence="1">Body</tissue>
    </source>
</reference>
<gene>
    <name evidence="1" type="ORF">Ciccas_010448</name>
</gene>
<accession>A0ABD2PW41</accession>